<dbReference type="AlphaFoldDB" id="A0AAV4Q090"/>
<comment type="caution">
    <text evidence="1">The sequence shown here is derived from an EMBL/GenBank/DDBJ whole genome shotgun (WGS) entry which is preliminary data.</text>
</comment>
<keyword evidence="2" id="KW-1185">Reference proteome</keyword>
<reference evidence="1 2" key="1">
    <citation type="submission" date="2021-06" db="EMBL/GenBank/DDBJ databases">
        <title>Caerostris darwini draft genome.</title>
        <authorList>
            <person name="Kono N."/>
            <person name="Arakawa K."/>
        </authorList>
    </citation>
    <scope>NUCLEOTIDE SEQUENCE [LARGE SCALE GENOMIC DNA]</scope>
</reference>
<evidence type="ECO:0000313" key="2">
    <source>
        <dbReference type="Proteomes" id="UP001054837"/>
    </source>
</evidence>
<evidence type="ECO:0000313" key="1">
    <source>
        <dbReference type="EMBL" id="GIY01869.1"/>
    </source>
</evidence>
<dbReference type="EMBL" id="BPLQ01003617">
    <property type="protein sequence ID" value="GIY01869.1"/>
    <property type="molecule type" value="Genomic_DNA"/>
</dbReference>
<sequence>MIESIILSLLLKVIHLNPKIPPNTDLFLSSEIPPITSSLHGPLPTDPDPPTRKNESIPVDLPIEQKAGTHLRFSAVVLQLVRLVVAGVRVEGGYTMALGYNSTDGVRCTTE</sequence>
<organism evidence="1 2">
    <name type="scientific">Caerostris darwini</name>
    <dbReference type="NCBI Taxonomy" id="1538125"/>
    <lineage>
        <taxon>Eukaryota</taxon>
        <taxon>Metazoa</taxon>
        <taxon>Ecdysozoa</taxon>
        <taxon>Arthropoda</taxon>
        <taxon>Chelicerata</taxon>
        <taxon>Arachnida</taxon>
        <taxon>Araneae</taxon>
        <taxon>Araneomorphae</taxon>
        <taxon>Entelegynae</taxon>
        <taxon>Araneoidea</taxon>
        <taxon>Araneidae</taxon>
        <taxon>Caerostris</taxon>
    </lineage>
</organism>
<protein>
    <submittedName>
        <fullName evidence="1">Uncharacterized protein</fullName>
    </submittedName>
</protein>
<proteinExistence type="predicted"/>
<gene>
    <name evidence="1" type="ORF">CDAR_488331</name>
</gene>
<accession>A0AAV4Q090</accession>
<name>A0AAV4Q090_9ARAC</name>
<dbReference type="Proteomes" id="UP001054837">
    <property type="component" value="Unassembled WGS sequence"/>
</dbReference>